<comment type="caution">
    <text evidence="2">The sequence shown here is derived from an EMBL/GenBank/DDBJ whole genome shotgun (WGS) entry which is preliminary data.</text>
</comment>
<accession>A0A4C1VXZ6</accession>
<gene>
    <name evidence="2" type="primary">sd</name>
    <name evidence="2" type="ORF">EVAR_30525_1</name>
</gene>
<sequence>MLYYFNYCTSARRSLRERLREASGALAAGTIASPWSAAAGAPDTNGAGADGKHLDVGDASDDEKRPRRSGFKEPSVIHVVFDRTAPPPRAAARRPPPAAERARYFYFLLRIEAESINYNDALVALCSHV</sequence>
<feature type="region of interest" description="Disordered" evidence="1">
    <location>
        <begin position="36"/>
        <end position="74"/>
    </location>
</feature>
<name>A0A4C1VXZ6_EUMVA</name>
<reference evidence="2 3" key="1">
    <citation type="journal article" date="2019" name="Commun. Biol.">
        <title>The bagworm genome reveals a unique fibroin gene that provides high tensile strength.</title>
        <authorList>
            <person name="Kono N."/>
            <person name="Nakamura H."/>
            <person name="Ohtoshi R."/>
            <person name="Tomita M."/>
            <person name="Numata K."/>
            <person name="Arakawa K."/>
        </authorList>
    </citation>
    <scope>NUCLEOTIDE SEQUENCE [LARGE SCALE GENOMIC DNA]</scope>
</reference>
<proteinExistence type="predicted"/>
<dbReference type="Proteomes" id="UP000299102">
    <property type="component" value="Unassembled WGS sequence"/>
</dbReference>
<evidence type="ECO:0000313" key="3">
    <source>
        <dbReference type="Proteomes" id="UP000299102"/>
    </source>
</evidence>
<organism evidence="2 3">
    <name type="scientific">Eumeta variegata</name>
    <name type="common">Bagworm moth</name>
    <name type="synonym">Eumeta japonica</name>
    <dbReference type="NCBI Taxonomy" id="151549"/>
    <lineage>
        <taxon>Eukaryota</taxon>
        <taxon>Metazoa</taxon>
        <taxon>Ecdysozoa</taxon>
        <taxon>Arthropoda</taxon>
        <taxon>Hexapoda</taxon>
        <taxon>Insecta</taxon>
        <taxon>Pterygota</taxon>
        <taxon>Neoptera</taxon>
        <taxon>Endopterygota</taxon>
        <taxon>Lepidoptera</taxon>
        <taxon>Glossata</taxon>
        <taxon>Ditrysia</taxon>
        <taxon>Tineoidea</taxon>
        <taxon>Psychidae</taxon>
        <taxon>Oiketicinae</taxon>
        <taxon>Eumeta</taxon>
    </lineage>
</organism>
<evidence type="ECO:0000256" key="1">
    <source>
        <dbReference type="SAM" id="MobiDB-lite"/>
    </source>
</evidence>
<dbReference type="AlphaFoldDB" id="A0A4C1VXZ6"/>
<protein>
    <submittedName>
        <fullName evidence="2">Protein scalloped</fullName>
    </submittedName>
</protein>
<keyword evidence="3" id="KW-1185">Reference proteome</keyword>
<evidence type="ECO:0000313" key="2">
    <source>
        <dbReference type="EMBL" id="GBP43691.1"/>
    </source>
</evidence>
<dbReference type="OrthoDB" id="10006572at2759"/>
<dbReference type="EMBL" id="BGZK01000440">
    <property type="protein sequence ID" value="GBP43691.1"/>
    <property type="molecule type" value="Genomic_DNA"/>
</dbReference>